<evidence type="ECO:0000313" key="2">
    <source>
        <dbReference type="Proteomes" id="UP000004906"/>
    </source>
</evidence>
<name>A0A6C8GN53_SALET</name>
<proteinExistence type="predicted"/>
<protein>
    <submittedName>
        <fullName evidence="1">Uncharacterized protein</fullName>
    </submittedName>
</protein>
<organism evidence="1 2">
    <name type="scientific">Salmonella enterica subsp. enterica serovar Adelaide str. A4-669</name>
    <dbReference type="NCBI Taxonomy" id="913063"/>
    <lineage>
        <taxon>Bacteria</taxon>
        <taxon>Pseudomonadati</taxon>
        <taxon>Pseudomonadota</taxon>
        <taxon>Gammaproteobacteria</taxon>
        <taxon>Enterobacterales</taxon>
        <taxon>Enterobacteriaceae</taxon>
        <taxon>Salmonella</taxon>
    </lineage>
</organism>
<comment type="caution">
    <text evidence="1">The sequence shown here is derived from an EMBL/GenBank/DDBJ whole genome shotgun (WGS) entry which is preliminary data.</text>
</comment>
<sequence length="53" mass="6288">MLTNSLLWKNPCPEKRLKNVKNILFILYNQQVERKISLCRIVGYACARKHTQI</sequence>
<gene>
    <name evidence="1" type="ORF">LTSEADE_2098</name>
</gene>
<accession>A0A6C8GN53</accession>
<reference evidence="1 2" key="1">
    <citation type="journal article" date="2011" name="BMC Genomics">
        <title>Genome sequencing reveals diversification of virulence factor content and possible host adaptation in distinct subpopulations of Salmonella enterica.</title>
        <authorList>
            <person name="den Bakker H.C."/>
            <person name="Moreno Switt A.I."/>
            <person name="Govoni G."/>
            <person name="Cummings C.A."/>
            <person name="Ranieri M.L."/>
            <person name="Degoricija L."/>
            <person name="Hoelzer K."/>
            <person name="Rodriguez-Rivera L.D."/>
            <person name="Brown S."/>
            <person name="Bolchacova E."/>
            <person name="Furtado M.R."/>
            <person name="Wiedmann M."/>
        </authorList>
    </citation>
    <scope>NUCLEOTIDE SEQUENCE [LARGE SCALE GENOMIC DNA]</scope>
    <source>
        <strain evidence="1 2">A4-669</strain>
    </source>
</reference>
<dbReference type="Proteomes" id="UP000004906">
    <property type="component" value="Unassembled WGS sequence"/>
</dbReference>
<evidence type="ECO:0000313" key="1">
    <source>
        <dbReference type="EMBL" id="EHC37344.1"/>
    </source>
</evidence>
<dbReference type="EMBL" id="AFCI01000735">
    <property type="protein sequence ID" value="EHC37344.1"/>
    <property type="molecule type" value="Genomic_DNA"/>
</dbReference>
<dbReference type="AlphaFoldDB" id="A0A6C8GN53"/>